<protein>
    <recommendedName>
        <fullName evidence="2">Glycosyltransferase 2-like domain-containing protein</fullName>
    </recommendedName>
</protein>
<dbReference type="Gene3D" id="3.90.550.10">
    <property type="entry name" value="Spore Coat Polysaccharide Biosynthesis Protein SpsA, Chain A"/>
    <property type="match status" value="1"/>
</dbReference>
<dbReference type="EMBL" id="MN739956">
    <property type="protein sequence ID" value="QHT79913.1"/>
    <property type="molecule type" value="Genomic_DNA"/>
</dbReference>
<sequence length="391" mass="45090">MAKSTNKPQKKLPFVSVCTPTFNRRPFIPMIVQCFLNQTYPRERMEWIIIDDGTDKIGDILKTYNIPQIKYIELPNKITLGEKRNLLHKHSTGSFIVYMDDDDYYPPERVSHAIESLLANPSAMVAGSSEMYVYFKHINKMYQSGPFGPNHATAATFAFRTELLKDTQYDNHASMAEEKVFLKNYTVPMVQLDPMKSILVFSHDQNSFDKRKLLETGQNPTFKESPKTIPMFIRNKNEKPILDFFLKDIDMKLKEYEPGEAKYKPDVVKQLKEMEEERAKQLQEMIKSGQLPPQKIMLQRPGEAPTELSVEDVVKILQTQQDHIKNLLETIKSQEAKIQELNAQLQKSDVSEGELFFTPKSTEPFILNYTPQSLPIRAKGKSDPEVFVSLN</sequence>
<dbReference type="InterPro" id="IPR001173">
    <property type="entry name" value="Glyco_trans_2-like"/>
</dbReference>
<evidence type="ECO:0000313" key="3">
    <source>
        <dbReference type="EMBL" id="QHT79913.1"/>
    </source>
</evidence>
<dbReference type="SUPFAM" id="SSF53448">
    <property type="entry name" value="Nucleotide-diphospho-sugar transferases"/>
    <property type="match status" value="1"/>
</dbReference>
<dbReference type="AlphaFoldDB" id="A0A6C0HIR9"/>
<dbReference type="CDD" id="cd00761">
    <property type="entry name" value="Glyco_tranf_GTA_type"/>
    <property type="match status" value="1"/>
</dbReference>
<evidence type="ECO:0000256" key="1">
    <source>
        <dbReference type="SAM" id="Coils"/>
    </source>
</evidence>
<feature type="domain" description="Glycosyltransferase 2-like" evidence="2">
    <location>
        <begin position="16"/>
        <end position="137"/>
    </location>
</feature>
<organism evidence="3">
    <name type="scientific">viral metagenome</name>
    <dbReference type="NCBI Taxonomy" id="1070528"/>
    <lineage>
        <taxon>unclassified sequences</taxon>
        <taxon>metagenomes</taxon>
        <taxon>organismal metagenomes</taxon>
    </lineage>
</organism>
<keyword evidence="1" id="KW-0175">Coiled coil</keyword>
<proteinExistence type="predicted"/>
<accession>A0A6C0HIR9</accession>
<name>A0A6C0HIR9_9ZZZZ</name>
<evidence type="ECO:0000259" key="2">
    <source>
        <dbReference type="Pfam" id="PF00535"/>
    </source>
</evidence>
<dbReference type="PANTHER" id="PTHR22916">
    <property type="entry name" value="GLYCOSYLTRANSFERASE"/>
    <property type="match status" value="1"/>
</dbReference>
<feature type="coiled-coil region" evidence="1">
    <location>
        <begin position="317"/>
        <end position="351"/>
    </location>
</feature>
<dbReference type="InterPro" id="IPR029044">
    <property type="entry name" value="Nucleotide-diphossugar_trans"/>
</dbReference>
<dbReference type="Pfam" id="PF00535">
    <property type="entry name" value="Glycos_transf_2"/>
    <property type="match status" value="1"/>
</dbReference>
<reference evidence="3" key="1">
    <citation type="journal article" date="2020" name="Nature">
        <title>Giant virus diversity and host interactions through global metagenomics.</title>
        <authorList>
            <person name="Schulz F."/>
            <person name="Roux S."/>
            <person name="Paez-Espino D."/>
            <person name="Jungbluth S."/>
            <person name="Walsh D.A."/>
            <person name="Denef V.J."/>
            <person name="McMahon K.D."/>
            <person name="Konstantinidis K.T."/>
            <person name="Eloe-Fadrosh E.A."/>
            <person name="Kyrpides N.C."/>
            <person name="Woyke T."/>
        </authorList>
    </citation>
    <scope>NUCLEOTIDE SEQUENCE</scope>
    <source>
        <strain evidence="3">GVMAG-M-3300023184-105</strain>
    </source>
</reference>